<dbReference type="EMBL" id="CATOUU010000647">
    <property type="protein sequence ID" value="CAI9937530.1"/>
    <property type="molecule type" value="Genomic_DNA"/>
</dbReference>
<reference evidence="2" key="1">
    <citation type="submission" date="2023-06" db="EMBL/GenBank/DDBJ databases">
        <authorList>
            <person name="Kurt Z."/>
        </authorList>
    </citation>
    <scope>NUCLEOTIDE SEQUENCE</scope>
</reference>
<accession>A0AA86PE58</accession>
<keyword evidence="1" id="KW-1133">Transmembrane helix</keyword>
<dbReference type="EMBL" id="CAXDID020000110">
    <property type="protein sequence ID" value="CAL6029419.1"/>
    <property type="molecule type" value="Genomic_DNA"/>
</dbReference>
<protein>
    <submittedName>
        <fullName evidence="3">Hypothetical_protein</fullName>
    </submittedName>
</protein>
<dbReference type="AlphaFoldDB" id="A0AA86PE58"/>
<keyword evidence="4" id="KW-1185">Reference proteome</keyword>
<evidence type="ECO:0000313" key="3">
    <source>
        <dbReference type="EMBL" id="CAL6029419.1"/>
    </source>
</evidence>
<keyword evidence="1" id="KW-0472">Membrane</keyword>
<sequence length="101" mass="12074">MTLCYITESICRTVCTLKYCEFDKKLSAYCCTANKKSNWQMWTYISLGILAFLFILIDVWICYRKKNKNIIYKKAVKVQRPVQIKQYVGERENQNKNEQLL</sequence>
<dbReference type="Proteomes" id="UP001642409">
    <property type="component" value="Unassembled WGS sequence"/>
</dbReference>
<organism evidence="2">
    <name type="scientific">Hexamita inflata</name>
    <dbReference type="NCBI Taxonomy" id="28002"/>
    <lineage>
        <taxon>Eukaryota</taxon>
        <taxon>Metamonada</taxon>
        <taxon>Diplomonadida</taxon>
        <taxon>Hexamitidae</taxon>
        <taxon>Hexamitinae</taxon>
        <taxon>Hexamita</taxon>
    </lineage>
</organism>
<keyword evidence="1" id="KW-0812">Transmembrane</keyword>
<proteinExistence type="predicted"/>
<feature type="transmembrane region" description="Helical" evidence="1">
    <location>
        <begin position="42"/>
        <end position="63"/>
    </location>
</feature>
<evidence type="ECO:0000256" key="1">
    <source>
        <dbReference type="SAM" id="Phobius"/>
    </source>
</evidence>
<comment type="caution">
    <text evidence="2">The sequence shown here is derived from an EMBL/GenBank/DDBJ whole genome shotgun (WGS) entry which is preliminary data.</text>
</comment>
<gene>
    <name evidence="2" type="ORF">HINF_LOCUS25175</name>
    <name evidence="3" type="ORF">HINF_LOCUS32296</name>
</gene>
<evidence type="ECO:0000313" key="4">
    <source>
        <dbReference type="Proteomes" id="UP001642409"/>
    </source>
</evidence>
<reference evidence="3 4" key="2">
    <citation type="submission" date="2024-07" db="EMBL/GenBank/DDBJ databases">
        <authorList>
            <person name="Akdeniz Z."/>
        </authorList>
    </citation>
    <scope>NUCLEOTIDE SEQUENCE [LARGE SCALE GENOMIC DNA]</scope>
</reference>
<evidence type="ECO:0000313" key="2">
    <source>
        <dbReference type="EMBL" id="CAI9937530.1"/>
    </source>
</evidence>
<name>A0AA86PE58_9EUKA</name>